<evidence type="ECO:0000259" key="5">
    <source>
        <dbReference type="PROSITE" id="PS50948"/>
    </source>
</evidence>
<dbReference type="Proteomes" id="UP001279734">
    <property type="component" value="Unassembled WGS sequence"/>
</dbReference>
<dbReference type="InterPro" id="IPR000858">
    <property type="entry name" value="S_locus_glycoprot_dom"/>
</dbReference>
<comment type="caution">
    <text evidence="6">The sequence shown here is derived from an EMBL/GenBank/DDBJ whole genome shotgun (WGS) entry which is preliminary data.</text>
</comment>
<keyword evidence="7" id="KW-1185">Reference proteome</keyword>
<dbReference type="PANTHER" id="PTHR47976">
    <property type="entry name" value="G-TYPE LECTIN S-RECEPTOR-LIKE SERINE/THREONINE-PROTEIN KINASE SD2-5"/>
    <property type="match status" value="1"/>
</dbReference>
<keyword evidence="4" id="KW-1133">Transmembrane helix</keyword>
<dbReference type="SUPFAM" id="SSF51110">
    <property type="entry name" value="alpha-D-mannose-specific plant lectins"/>
    <property type="match status" value="1"/>
</dbReference>
<dbReference type="InterPro" id="IPR051343">
    <property type="entry name" value="G-type_lectin_kinases/EP1-like"/>
</dbReference>
<accession>A0AAD3XML6</accession>
<organism evidence="6 7">
    <name type="scientific">Nepenthes gracilis</name>
    <name type="common">Slender pitcher plant</name>
    <dbReference type="NCBI Taxonomy" id="150966"/>
    <lineage>
        <taxon>Eukaryota</taxon>
        <taxon>Viridiplantae</taxon>
        <taxon>Streptophyta</taxon>
        <taxon>Embryophyta</taxon>
        <taxon>Tracheophyta</taxon>
        <taxon>Spermatophyta</taxon>
        <taxon>Magnoliopsida</taxon>
        <taxon>eudicotyledons</taxon>
        <taxon>Gunneridae</taxon>
        <taxon>Pentapetalae</taxon>
        <taxon>Caryophyllales</taxon>
        <taxon>Nepenthaceae</taxon>
        <taxon>Nepenthes</taxon>
    </lineage>
</organism>
<dbReference type="Pfam" id="PF00954">
    <property type="entry name" value="S_locus_glycop"/>
    <property type="match status" value="1"/>
</dbReference>
<feature type="region of interest" description="Disordered" evidence="3">
    <location>
        <begin position="469"/>
        <end position="489"/>
    </location>
</feature>
<evidence type="ECO:0000256" key="3">
    <source>
        <dbReference type="SAM" id="MobiDB-lite"/>
    </source>
</evidence>
<evidence type="ECO:0000313" key="7">
    <source>
        <dbReference type="Proteomes" id="UP001279734"/>
    </source>
</evidence>
<dbReference type="Gene3D" id="2.90.10.30">
    <property type="match status" value="1"/>
</dbReference>
<dbReference type="InterPro" id="IPR036426">
    <property type="entry name" value="Bulb-type_lectin_dom_sf"/>
</dbReference>
<evidence type="ECO:0000256" key="2">
    <source>
        <dbReference type="ARBA" id="ARBA00023157"/>
    </source>
</evidence>
<dbReference type="PROSITE" id="PS50948">
    <property type="entry name" value="PAN"/>
    <property type="match status" value="1"/>
</dbReference>
<protein>
    <recommendedName>
        <fullName evidence="5">Apple domain-containing protein</fullName>
    </recommendedName>
</protein>
<dbReference type="InterPro" id="IPR003609">
    <property type="entry name" value="Pan_app"/>
</dbReference>
<keyword evidence="2" id="KW-1015">Disulfide bond</keyword>
<evidence type="ECO:0000256" key="4">
    <source>
        <dbReference type="SAM" id="Phobius"/>
    </source>
</evidence>
<feature type="domain" description="Apple" evidence="5">
    <location>
        <begin position="332"/>
        <end position="414"/>
    </location>
</feature>
<dbReference type="PIRSF" id="PIRSF002686">
    <property type="entry name" value="SLG"/>
    <property type="match status" value="1"/>
</dbReference>
<evidence type="ECO:0000313" key="6">
    <source>
        <dbReference type="EMBL" id="GMH09959.1"/>
    </source>
</evidence>
<evidence type="ECO:0000256" key="1">
    <source>
        <dbReference type="ARBA" id="ARBA00022729"/>
    </source>
</evidence>
<keyword evidence="4" id="KW-0812">Transmembrane</keyword>
<dbReference type="AlphaFoldDB" id="A0AAD3XML6"/>
<dbReference type="EMBL" id="BSYO01000009">
    <property type="protein sequence ID" value="GMH09959.1"/>
    <property type="molecule type" value="Genomic_DNA"/>
</dbReference>
<sequence length="489" mass="54024">MRSLLTSLTQFFYVAAYLLWVTTTCSTVAGQELLRGFVAAPNPTVTAFQPLLSDPTNTFSLSFLRVNRTQLALAVIHVASGETLWFANMTRLARWAGPTQLTFNGSLVISDTLSGVFWSTNTDGDRVLVSNSSNLQILKEDFAGGALSTLWQSFDFPSDTLVENQNFTSAMTLVSSNGLYTMRLGSDFIGFYADFNPDKYQLYYRHGALEAKADIIDGQGPIYIRISSDGYLGMYQNGSTPVDIQPFNSYQRSVPGIRRVRFEPDGNLKGYYWSGSGWVLDYQAISEPCDLPSPCGSYGLCRPGDGGCSCLDNNRTETQPGQCYSGQPGNFCNTRNDEFWVLRRAGVELPYKELMGYVKTASLELCEKFCETNCTCWGAVYSNASGFCYTLDYPIQTLVEIGDESKVGYFKVREVPRKRTDVAQAIGIGLLCAVIVALVCAVGFGSYKVWKRKRRVNRYLAEEEEITAPGPYKNLGSSSPGSIELISKS</sequence>
<gene>
    <name evidence="6" type="ORF">Nepgr_011800</name>
</gene>
<dbReference type="PANTHER" id="PTHR47976:SF115">
    <property type="entry name" value="RECEPTOR-LIKE SERINE_THREONINE-PROTEIN KINASE"/>
    <property type="match status" value="1"/>
</dbReference>
<keyword evidence="4" id="KW-0472">Membrane</keyword>
<dbReference type="GO" id="GO:0048544">
    <property type="term" value="P:recognition of pollen"/>
    <property type="evidence" value="ECO:0007669"/>
    <property type="project" value="InterPro"/>
</dbReference>
<name>A0AAD3XML6_NEPGR</name>
<dbReference type="InterPro" id="IPR035446">
    <property type="entry name" value="SLSG/EP1"/>
</dbReference>
<reference evidence="6" key="1">
    <citation type="submission" date="2023-05" db="EMBL/GenBank/DDBJ databases">
        <title>Nepenthes gracilis genome sequencing.</title>
        <authorList>
            <person name="Fukushima K."/>
        </authorList>
    </citation>
    <scope>NUCLEOTIDE SEQUENCE</scope>
    <source>
        <strain evidence="6">SING2019-196</strain>
    </source>
</reference>
<feature type="transmembrane region" description="Helical" evidence="4">
    <location>
        <begin position="425"/>
        <end position="450"/>
    </location>
</feature>
<proteinExistence type="predicted"/>
<keyword evidence="1" id="KW-0732">Signal</keyword>